<name>A0ABP7H916_9ACTN</name>
<accession>A0ABP7H916</accession>
<evidence type="ECO:0000313" key="2">
    <source>
        <dbReference type="EMBL" id="GAA3788626.1"/>
    </source>
</evidence>
<feature type="region of interest" description="Disordered" evidence="1">
    <location>
        <begin position="1"/>
        <end position="21"/>
    </location>
</feature>
<gene>
    <name evidence="2" type="ORF">GCM10022226_04110</name>
</gene>
<sequence>MEDGEDDLDGRALLTGDDADGDATTVVHYPDTIVRQQRDLDVVGVTGECLVHGVVHDLLDEVMEATLSGGADIHTRALTNRLKSFENGD</sequence>
<dbReference type="EMBL" id="BAAAZR010000001">
    <property type="protein sequence ID" value="GAA3788626.1"/>
    <property type="molecule type" value="Genomic_DNA"/>
</dbReference>
<keyword evidence="3" id="KW-1185">Reference proteome</keyword>
<proteinExistence type="predicted"/>
<evidence type="ECO:0000256" key="1">
    <source>
        <dbReference type="SAM" id="MobiDB-lite"/>
    </source>
</evidence>
<evidence type="ECO:0000313" key="3">
    <source>
        <dbReference type="Proteomes" id="UP001500888"/>
    </source>
</evidence>
<dbReference type="Proteomes" id="UP001500888">
    <property type="component" value="Unassembled WGS sequence"/>
</dbReference>
<protein>
    <submittedName>
        <fullName evidence="2">Uncharacterized protein</fullName>
    </submittedName>
</protein>
<comment type="caution">
    <text evidence="2">The sequence shown here is derived from an EMBL/GenBank/DDBJ whole genome shotgun (WGS) entry which is preliminary data.</text>
</comment>
<reference evidence="3" key="1">
    <citation type="journal article" date="2019" name="Int. J. Syst. Evol. Microbiol.">
        <title>The Global Catalogue of Microorganisms (GCM) 10K type strain sequencing project: providing services to taxonomists for standard genome sequencing and annotation.</title>
        <authorList>
            <consortium name="The Broad Institute Genomics Platform"/>
            <consortium name="The Broad Institute Genome Sequencing Center for Infectious Disease"/>
            <person name="Wu L."/>
            <person name="Ma J."/>
        </authorList>
    </citation>
    <scope>NUCLEOTIDE SEQUENCE [LARGE SCALE GENOMIC DNA]</scope>
    <source>
        <strain evidence="3">JCM 16908</strain>
    </source>
</reference>
<organism evidence="2 3">
    <name type="scientific">Sphaerisporangium flaviroseum</name>
    <dbReference type="NCBI Taxonomy" id="509199"/>
    <lineage>
        <taxon>Bacteria</taxon>
        <taxon>Bacillati</taxon>
        <taxon>Actinomycetota</taxon>
        <taxon>Actinomycetes</taxon>
        <taxon>Streptosporangiales</taxon>
        <taxon>Streptosporangiaceae</taxon>
        <taxon>Sphaerisporangium</taxon>
    </lineage>
</organism>